<protein>
    <recommendedName>
        <fullName evidence="6">AMOP domain-containing protein</fullName>
    </recommendedName>
</protein>
<comment type="caution">
    <text evidence="7">The sequence shown here is derived from an EMBL/GenBank/DDBJ whole genome shotgun (WGS) entry which is preliminary data.</text>
</comment>
<dbReference type="EMBL" id="CAJNOH010000007">
    <property type="protein sequence ID" value="CAF0739597.1"/>
    <property type="molecule type" value="Genomic_DNA"/>
</dbReference>
<evidence type="ECO:0000313" key="10">
    <source>
        <dbReference type="Proteomes" id="UP000663870"/>
    </source>
</evidence>
<keyword evidence="10" id="KW-1185">Reference proteome</keyword>
<accession>A0A813NJB7</accession>
<feature type="chain" id="PRO_5035596860" description="AMOP domain-containing protein" evidence="5">
    <location>
        <begin position="20"/>
        <end position="187"/>
    </location>
</feature>
<proteinExistence type="predicted"/>
<keyword evidence="2" id="KW-0812">Transmembrane</keyword>
<name>A0A813NJB7_9BILA</name>
<dbReference type="Proteomes" id="UP000663854">
    <property type="component" value="Unassembled WGS sequence"/>
</dbReference>
<evidence type="ECO:0000256" key="2">
    <source>
        <dbReference type="ARBA" id="ARBA00022692"/>
    </source>
</evidence>
<dbReference type="Pfam" id="PF03782">
    <property type="entry name" value="AMOP"/>
    <property type="match status" value="1"/>
</dbReference>
<dbReference type="SMART" id="SM00723">
    <property type="entry name" value="AMOP"/>
    <property type="match status" value="1"/>
</dbReference>
<gene>
    <name evidence="8" type="ORF">JXQ802_LOCUS4288</name>
    <name evidence="7" type="ORF">PYM288_LOCUS1476</name>
</gene>
<dbReference type="PROSITE" id="PS50856">
    <property type="entry name" value="AMOP"/>
    <property type="match status" value="1"/>
</dbReference>
<dbReference type="EMBL" id="CAJNOL010000059">
    <property type="protein sequence ID" value="CAF0802213.1"/>
    <property type="molecule type" value="Genomic_DNA"/>
</dbReference>
<dbReference type="AlphaFoldDB" id="A0A813NJB7"/>
<reference evidence="7" key="1">
    <citation type="submission" date="2021-02" db="EMBL/GenBank/DDBJ databases">
        <authorList>
            <person name="Nowell W R."/>
        </authorList>
    </citation>
    <scope>NUCLEOTIDE SEQUENCE</scope>
</reference>
<evidence type="ECO:0000256" key="4">
    <source>
        <dbReference type="ARBA" id="ARBA00023136"/>
    </source>
</evidence>
<sequence>MRSSAYTLLVLLAVTLINGIPFATDNGDSDQQEMLHRSLPDCLSWYWSQPDPAKFLANTVKPSCSISPTFPPFLPGGWSVDPGCDASKQPNTCDLHKGAHGCYRNAISTTGPGAQACYDVNGQWISDPWKGAGTLDVETPLGDAIQQGLHVVVDVLPYYSCCKTSLLFQKSTCNLYYKRRPSGQCQN</sequence>
<evidence type="ECO:0000313" key="8">
    <source>
        <dbReference type="EMBL" id="CAF0802213.1"/>
    </source>
</evidence>
<evidence type="ECO:0000256" key="5">
    <source>
        <dbReference type="SAM" id="SignalP"/>
    </source>
</evidence>
<dbReference type="Proteomes" id="UP000663870">
    <property type="component" value="Unassembled WGS sequence"/>
</dbReference>
<evidence type="ECO:0000256" key="1">
    <source>
        <dbReference type="ARBA" id="ARBA00004370"/>
    </source>
</evidence>
<evidence type="ECO:0000259" key="6">
    <source>
        <dbReference type="PROSITE" id="PS50856"/>
    </source>
</evidence>
<dbReference type="InterPro" id="IPR051495">
    <property type="entry name" value="Epithelial_Barrier/Signaling"/>
</dbReference>
<keyword evidence="4" id="KW-0472">Membrane</keyword>
<feature type="signal peptide" evidence="5">
    <location>
        <begin position="1"/>
        <end position="19"/>
    </location>
</feature>
<evidence type="ECO:0000313" key="7">
    <source>
        <dbReference type="EMBL" id="CAF0739597.1"/>
    </source>
</evidence>
<feature type="domain" description="AMOP" evidence="6">
    <location>
        <begin position="34"/>
        <end position="180"/>
    </location>
</feature>
<dbReference type="InterPro" id="IPR005533">
    <property type="entry name" value="AMOP_dom"/>
</dbReference>
<evidence type="ECO:0000256" key="3">
    <source>
        <dbReference type="ARBA" id="ARBA00022989"/>
    </source>
</evidence>
<dbReference type="PANTHER" id="PTHR13802:SF52">
    <property type="entry name" value="MUCIN-4"/>
    <property type="match status" value="1"/>
</dbReference>
<comment type="subcellular location">
    <subcellularLocation>
        <location evidence="1">Membrane</location>
    </subcellularLocation>
</comment>
<organism evidence="7 9">
    <name type="scientific">Rotaria sordida</name>
    <dbReference type="NCBI Taxonomy" id="392033"/>
    <lineage>
        <taxon>Eukaryota</taxon>
        <taxon>Metazoa</taxon>
        <taxon>Spiralia</taxon>
        <taxon>Gnathifera</taxon>
        <taxon>Rotifera</taxon>
        <taxon>Eurotatoria</taxon>
        <taxon>Bdelloidea</taxon>
        <taxon>Philodinida</taxon>
        <taxon>Philodinidae</taxon>
        <taxon>Rotaria</taxon>
    </lineage>
</organism>
<keyword evidence="5" id="KW-0732">Signal</keyword>
<keyword evidence="3" id="KW-1133">Transmembrane helix</keyword>
<dbReference type="PANTHER" id="PTHR13802">
    <property type="entry name" value="MUCIN 4-RELATED"/>
    <property type="match status" value="1"/>
</dbReference>
<dbReference type="GO" id="GO:0016020">
    <property type="term" value="C:membrane"/>
    <property type="evidence" value="ECO:0007669"/>
    <property type="project" value="UniProtKB-SubCell"/>
</dbReference>
<evidence type="ECO:0000313" key="9">
    <source>
        <dbReference type="Proteomes" id="UP000663854"/>
    </source>
</evidence>